<dbReference type="Pfam" id="PF10615">
    <property type="entry name" value="DUF2470"/>
    <property type="match status" value="1"/>
</dbReference>
<dbReference type="Gene3D" id="3.20.180.10">
    <property type="entry name" value="PNP-oxidase-like"/>
    <property type="match status" value="1"/>
</dbReference>
<reference evidence="3 4" key="1">
    <citation type="submission" date="2014-03" db="EMBL/GenBank/DDBJ databases">
        <title>The draft genome sequence of Thalassospira mesophila JCM 18969.</title>
        <authorList>
            <person name="Lai Q."/>
            <person name="Shao Z."/>
        </authorList>
    </citation>
    <scope>NUCLEOTIDE SEQUENCE [LARGE SCALE GENOMIC DNA]</scope>
    <source>
        <strain evidence="3 4">JCM 18969</strain>
    </source>
</reference>
<dbReference type="RefSeq" id="WP_245835488.1">
    <property type="nucleotide sequence ID" value="NZ_JFKA01000008.1"/>
</dbReference>
<dbReference type="InterPro" id="IPR037119">
    <property type="entry name" value="Haem_oxidase_HugZ-like_sf"/>
</dbReference>
<evidence type="ECO:0000259" key="1">
    <source>
        <dbReference type="Pfam" id="PF10615"/>
    </source>
</evidence>
<protein>
    <submittedName>
        <fullName evidence="3">Uncharacterized protein</fullName>
    </submittedName>
</protein>
<keyword evidence="4" id="KW-1185">Reference proteome</keyword>
<dbReference type="EMBL" id="JFKA01000008">
    <property type="protein sequence ID" value="OSQ37035.1"/>
    <property type="molecule type" value="Genomic_DNA"/>
</dbReference>
<dbReference type="SUPFAM" id="SSF50475">
    <property type="entry name" value="FMN-binding split barrel"/>
    <property type="match status" value="1"/>
</dbReference>
<sequence>MKQPSDQPGNDTTSLRRLMRNAHGATLATLACKHGQVENGWPVTSMVHPVIYIDGTPIILISELADHTRHIHNDPRVSLLFRPACPVASASPVNPGTASSPTPPAPLTATQRLTVFGTATRTDDDFLRRYYLACQPDAALYAGFGDFGFYRVNVVAAYWVGGFGKQRRLRGDQLVRPDTGELAHHHDDLVHYLNSTAQNRIDQIVAHNTRPGGDSATGWKVVTIDCDGMNLTCNDTVLRIDFPHTISSMIEGQKILVEMGQKRHKKPT</sequence>
<evidence type="ECO:0000313" key="3">
    <source>
        <dbReference type="EMBL" id="OSQ37035.1"/>
    </source>
</evidence>
<name>A0A1Y2KXI9_9PROT</name>
<dbReference type="InterPro" id="IPR055343">
    <property type="entry name" value="CREG_beta-barrel"/>
</dbReference>
<comment type="caution">
    <text evidence="3">The sequence shown here is derived from an EMBL/GenBank/DDBJ whole genome shotgun (WGS) entry which is preliminary data.</text>
</comment>
<dbReference type="InterPro" id="IPR019595">
    <property type="entry name" value="DUF2470"/>
</dbReference>
<dbReference type="Pfam" id="PF13883">
    <property type="entry name" value="CREG_beta-barrel"/>
    <property type="match status" value="1"/>
</dbReference>
<dbReference type="STRING" id="1293891.TMES_16470"/>
<evidence type="ECO:0000313" key="4">
    <source>
        <dbReference type="Proteomes" id="UP000193391"/>
    </source>
</evidence>
<feature type="domain" description="DUF2470" evidence="1">
    <location>
        <begin position="185"/>
        <end position="259"/>
    </location>
</feature>
<gene>
    <name evidence="3" type="ORF">TMES_16470</name>
</gene>
<dbReference type="GO" id="GO:0005737">
    <property type="term" value="C:cytoplasm"/>
    <property type="evidence" value="ECO:0007669"/>
    <property type="project" value="UniProtKB-ARBA"/>
</dbReference>
<dbReference type="PANTHER" id="PTHR13343:SF17">
    <property type="entry name" value="CELLULAR REPRESSOR OF E1A-STIMULATED GENES, ISOFORM A"/>
    <property type="match status" value="1"/>
</dbReference>
<feature type="domain" description="CREG-like beta-barrel" evidence="2">
    <location>
        <begin position="16"/>
        <end position="169"/>
    </location>
</feature>
<accession>A0A1Y2KXI9</accession>
<dbReference type="AlphaFoldDB" id="A0A1Y2KXI9"/>
<dbReference type="PANTHER" id="PTHR13343">
    <property type="entry name" value="CREG1 PROTEIN"/>
    <property type="match status" value="1"/>
</dbReference>
<dbReference type="InterPro" id="IPR012349">
    <property type="entry name" value="Split_barrel_FMN-bd"/>
</dbReference>
<evidence type="ECO:0000259" key="2">
    <source>
        <dbReference type="Pfam" id="PF13883"/>
    </source>
</evidence>
<proteinExistence type="predicted"/>
<organism evidence="3 4">
    <name type="scientific">Thalassospira mesophila</name>
    <dbReference type="NCBI Taxonomy" id="1293891"/>
    <lineage>
        <taxon>Bacteria</taxon>
        <taxon>Pseudomonadati</taxon>
        <taxon>Pseudomonadota</taxon>
        <taxon>Alphaproteobacteria</taxon>
        <taxon>Rhodospirillales</taxon>
        <taxon>Thalassospiraceae</taxon>
        <taxon>Thalassospira</taxon>
    </lineage>
</organism>
<dbReference type="Gene3D" id="2.30.110.10">
    <property type="entry name" value="Electron Transport, Fmn-binding Protein, Chain A"/>
    <property type="match status" value="1"/>
</dbReference>
<dbReference type="Proteomes" id="UP000193391">
    <property type="component" value="Unassembled WGS sequence"/>
</dbReference>
<dbReference type="PROSITE" id="PS51257">
    <property type="entry name" value="PROKAR_LIPOPROTEIN"/>
    <property type="match status" value="1"/>
</dbReference>